<sequence>MEFYEVIRERFTCKKFDSRPVEQTKLDAILEAGRLAPTAKNLELAGPGNVVTMMVDVADKEGFEALLASPAHCEIADKAGEAFCTDSFVMGQIEL</sequence>
<dbReference type="SUPFAM" id="SSF55469">
    <property type="entry name" value="FMN-dependent nitroreductase-like"/>
    <property type="match status" value="1"/>
</dbReference>
<dbReference type="EMBL" id="JBBMFP010000002">
    <property type="protein sequence ID" value="MEQ2429949.1"/>
    <property type="molecule type" value="Genomic_DNA"/>
</dbReference>
<dbReference type="RefSeq" id="WP_148391427.1">
    <property type="nucleotide sequence ID" value="NZ_JBBMFP010000002.1"/>
</dbReference>
<accession>A0ABV1DHV2</accession>
<dbReference type="Pfam" id="PF00881">
    <property type="entry name" value="Nitroreductase"/>
    <property type="match status" value="1"/>
</dbReference>
<name>A0ABV1DHV2_9FIRM</name>
<dbReference type="InterPro" id="IPR000415">
    <property type="entry name" value="Nitroreductase-like"/>
</dbReference>
<protein>
    <submittedName>
        <fullName evidence="2">Nitroreductase family protein</fullName>
    </submittedName>
</protein>
<feature type="domain" description="Nitroreductase" evidence="1">
    <location>
        <begin position="7"/>
        <end position="43"/>
    </location>
</feature>
<keyword evidence="3" id="KW-1185">Reference proteome</keyword>
<gene>
    <name evidence="2" type="ORF">WMO65_02940</name>
</gene>
<dbReference type="Proteomes" id="UP001457898">
    <property type="component" value="Unassembled WGS sequence"/>
</dbReference>
<evidence type="ECO:0000313" key="3">
    <source>
        <dbReference type="Proteomes" id="UP001457898"/>
    </source>
</evidence>
<dbReference type="InterPro" id="IPR029479">
    <property type="entry name" value="Nitroreductase"/>
</dbReference>
<proteinExistence type="predicted"/>
<evidence type="ECO:0000259" key="1">
    <source>
        <dbReference type="Pfam" id="PF00881"/>
    </source>
</evidence>
<organism evidence="2 3">
    <name type="scientific">Blautia caccae</name>
    <dbReference type="NCBI Taxonomy" id="3133175"/>
    <lineage>
        <taxon>Bacteria</taxon>
        <taxon>Bacillati</taxon>
        <taxon>Bacillota</taxon>
        <taxon>Clostridia</taxon>
        <taxon>Lachnospirales</taxon>
        <taxon>Lachnospiraceae</taxon>
        <taxon>Blautia</taxon>
    </lineage>
</organism>
<reference evidence="2 3" key="1">
    <citation type="submission" date="2024-03" db="EMBL/GenBank/DDBJ databases">
        <title>Human intestinal bacterial collection.</title>
        <authorList>
            <person name="Pauvert C."/>
            <person name="Hitch T.C.A."/>
            <person name="Clavel T."/>
        </authorList>
    </citation>
    <scope>NUCLEOTIDE SEQUENCE [LARGE SCALE GENOMIC DNA]</scope>
    <source>
        <strain evidence="2 3">CLA-SR-H028</strain>
    </source>
</reference>
<comment type="caution">
    <text evidence="2">The sequence shown here is derived from an EMBL/GenBank/DDBJ whole genome shotgun (WGS) entry which is preliminary data.</text>
</comment>
<evidence type="ECO:0000313" key="2">
    <source>
        <dbReference type="EMBL" id="MEQ2429949.1"/>
    </source>
</evidence>
<dbReference type="Gene3D" id="3.40.109.10">
    <property type="entry name" value="NADH Oxidase"/>
    <property type="match status" value="1"/>
</dbReference>